<dbReference type="EMBL" id="VSSQ01081629">
    <property type="protein sequence ID" value="MPN30495.1"/>
    <property type="molecule type" value="Genomic_DNA"/>
</dbReference>
<name>A0A645GUN9_9ZZZZ</name>
<protein>
    <submittedName>
        <fullName evidence="2">Uncharacterized protein</fullName>
    </submittedName>
</protein>
<evidence type="ECO:0000256" key="1">
    <source>
        <dbReference type="SAM" id="MobiDB-lite"/>
    </source>
</evidence>
<evidence type="ECO:0000313" key="2">
    <source>
        <dbReference type="EMBL" id="MPN30495.1"/>
    </source>
</evidence>
<organism evidence="2">
    <name type="scientific">bioreactor metagenome</name>
    <dbReference type="NCBI Taxonomy" id="1076179"/>
    <lineage>
        <taxon>unclassified sequences</taxon>
        <taxon>metagenomes</taxon>
        <taxon>ecological metagenomes</taxon>
    </lineage>
</organism>
<dbReference type="AlphaFoldDB" id="A0A645GUN9"/>
<proteinExistence type="predicted"/>
<feature type="region of interest" description="Disordered" evidence="1">
    <location>
        <begin position="38"/>
        <end position="61"/>
    </location>
</feature>
<reference evidence="2" key="1">
    <citation type="submission" date="2019-08" db="EMBL/GenBank/DDBJ databases">
        <authorList>
            <person name="Kucharzyk K."/>
            <person name="Murdoch R.W."/>
            <person name="Higgins S."/>
            <person name="Loffler F."/>
        </authorList>
    </citation>
    <scope>NUCLEOTIDE SEQUENCE</scope>
</reference>
<gene>
    <name evidence="2" type="ORF">SDC9_177966</name>
</gene>
<sequence length="61" mass="7099">MPGQSDCDQRRHGVTDDWKLDPAKHLVRKSRQLKRQLRDVLPGLSGFTQPPANRAERQNRH</sequence>
<comment type="caution">
    <text evidence="2">The sequence shown here is derived from an EMBL/GenBank/DDBJ whole genome shotgun (WGS) entry which is preliminary data.</text>
</comment>
<accession>A0A645GUN9</accession>